<dbReference type="AlphaFoldDB" id="A0AAW3TQF1"/>
<organism evidence="1 2">
    <name type="scientific">Sphingomonas aquatilis</name>
    <dbReference type="NCBI Taxonomy" id="93063"/>
    <lineage>
        <taxon>Bacteria</taxon>
        <taxon>Pseudomonadati</taxon>
        <taxon>Pseudomonadota</taxon>
        <taxon>Alphaproteobacteria</taxon>
        <taxon>Sphingomonadales</taxon>
        <taxon>Sphingomonadaceae</taxon>
        <taxon>Sphingomonas</taxon>
    </lineage>
</organism>
<evidence type="ECO:0000313" key="1">
    <source>
        <dbReference type="EMBL" id="MBB3874832.1"/>
    </source>
</evidence>
<name>A0AAW3TQF1_9SPHN</name>
<dbReference type="EMBL" id="JACIDB010000001">
    <property type="protein sequence ID" value="MBB3874832.1"/>
    <property type="molecule type" value="Genomic_DNA"/>
</dbReference>
<evidence type="ECO:0000313" key="2">
    <source>
        <dbReference type="Proteomes" id="UP000528945"/>
    </source>
</evidence>
<keyword evidence="2" id="KW-1185">Reference proteome</keyword>
<reference evidence="1 2" key="1">
    <citation type="submission" date="2020-08" db="EMBL/GenBank/DDBJ databases">
        <title>Genomic Encyclopedia of Type Strains, Phase IV (KMG-IV): sequencing the most valuable type-strain genomes for metagenomic binning, comparative biology and taxonomic classification.</title>
        <authorList>
            <person name="Goeker M."/>
        </authorList>
    </citation>
    <scope>NUCLEOTIDE SEQUENCE [LARGE SCALE GENOMIC DNA]</scope>
    <source>
        <strain evidence="1 2">DSM 15581</strain>
    </source>
</reference>
<dbReference type="PROSITE" id="PS51318">
    <property type="entry name" value="TAT"/>
    <property type="match status" value="1"/>
</dbReference>
<dbReference type="InterPro" id="IPR006311">
    <property type="entry name" value="TAT_signal"/>
</dbReference>
<gene>
    <name evidence="1" type="ORF">GGR47_001048</name>
</gene>
<accession>A0AAW3TQF1</accession>
<protein>
    <recommendedName>
        <fullName evidence="3">Twin-arginine translocation signal domain-containing protein</fullName>
    </recommendedName>
</protein>
<comment type="caution">
    <text evidence="1">The sequence shown here is derived from an EMBL/GenBank/DDBJ whole genome shotgun (WGS) entry which is preliminary data.</text>
</comment>
<evidence type="ECO:0008006" key="3">
    <source>
        <dbReference type="Google" id="ProtNLM"/>
    </source>
</evidence>
<proteinExistence type="predicted"/>
<sequence length="121" mass="12504">MGTNTTRRALLGGAGLAGVALIAPAAALLPAADRHGAWLAERARLMAYANSIDCESKAFDSACLAMGSLERRIMHTPAANVAEAKAKLRLATVLDAEGSQLTGDEAAEIMVDIAPFLAGER</sequence>
<dbReference type="Proteomes" id="UP000528945">
    <property type="component" value="Unassembled WGS sequence"/>
</dbReference>
<dbReference type="RefSeq" id="WP_147035446.1">
    <property type="nucleotide sequence ID" value="NZ_JACIDB010000001.1"/>
</dbReference>